<organism evidence="2 3">
    <name type="scientific">Cetraspora pellucida</name>
    <dbReference type="NCBI Taxonomy" id="1433469"/>
    <lineage>
        <taxon>Eukaryota</taxon>
        <taxon>Fungi</taxon>
        <taxon>Fungi incertae sedis</taxon>
        <taxon>Mucoromycota</taxon>
        <taxon>Glomeromycotina</taxon>
        <taxon>Glomeromycetes</taxon>
        <taxon>Diversisporales</taxon>
        <taxon>Gigasporaceae</taxon>
        <taxon>Cetraspora</taxon>
    </lineage>
</organism>
<dbReference type="OrthoDB" id="2377626at2759"/>
<dbReference type="Proteomes" id="UP000789759">
    <property type="component" value="Unassembled WGS sequence"/>
</dbReference>
<feature type="compositionally biased region" description="Polar residues" evidence="1">
    <location>
        <begin position="136"/>
        <end position="147"/>
    </location>
</feature>
<dbReference type="AlphaFoldDB" id="A0A9N9C0B7"/>
<keyword evidence="3" id="KW-1185">Reference proteome</keyword>
<feature type="region of interest" description="Disordered" evidence="1">
    <location>
        <begin position="136"/>
        <end position="160"/>
    </location>
</feature>
<feature type="non-terminal residue" evidence="2">
    <location>
        <position position="160"/>
    </location>
</feature>
<evidence type="ECO:0000313" key="2">
    <source>
        <dbReference type="EMBL" id="CAG8584230.1"/>
    </source>
</evidence>
<sequence>MMNQQKDQKPVPVSLLKSSDSDYSKENILELASTSNLSNVFSISSNAHLNSNASNSKSSSRWTSSEIRILIEEVEKNQKALQQVRDLRHKGRIWDKIVSNIQGYTTASTALKEREEAVQTEWEFFNNMEEFLKNDPSISVPVTSDSISGIKRKQNDQKEE</sequence>
<accession>A0A9N9C0B7</accession>
<comment type="caution">
    <text evidence="2">The sequence shown here is derived from an EMBL/GenBank/DDBJ whole genome shotgun (WGS) entry which is preliminary data.</text>
</comment>
<proteinExistence type="predicted"/>
<evidence type="ECO:0000313" key="3">
    <source>
        <dbReference type="Proteomes" id="UP000789759"/>
    </source>
</evidence>
<gene>
    <name evidence="2" type="ORF">CPELLU_LOCUS6236</name>
</gene>
<protein>
    <submittedName>
        <fullName evidence="2">20242_t:CDS:1</fullName>
    </submittedName>
</protein>
<name>A0A9N9C0B7_9GLOM</name>
<evidence type="ECO:0000256" key="1">
    <source>
        <dbReference type="SAM" id="MobiDB-lite"/>
    </source>
</evidence>
<dbReference type="EMBL" id="CAJVQA010003815">
    <property type="protein sequence ID" value="CAG8584230.1"/>
    <property type="molecule type" value="Genomic_DNA"/>
</dbReference>
<reference evidence="2" key="1">
    <citation type="submission" date="2021-06" db="EMBL/GenBank/DDBJ databases">
        <authorList>
            <person name="Kallberg Y."/>
            <person name="Tangrot J."/>
            <person name="Rosling A."/>
        </authorList>
    </citation>
    <scope>NUCLEOTIDE SEQUENCE</scope>
    <source>
        <strain evidence="2">FL966</strain>
    </source>
</reference>